<evidence type="ECO:0000256" key="2">
    <source>
        <dbReference type="ARBA" id="ARBA00012687"/>
    </source>
</evidence>
<dbReference type="Proteomes" id="UP000712007">
    <property type="component" value="Unassembled WGS sequence"/>
</dbReference>
<keyword evidence="4" id="KW-0444">Lipid biosynthesis</keyword>
<evidence type="ECO:0000256" key="3">
    <source>
        <dbReference type="ARBA" id="ARBA00020902"/>
    </source>
</evidence>
<dbReference type="EMBL" id="JADIMV010000145">
    <property type="protein sequence ID" value="MBO8440696.1"/>
    <property type="molecule type" value="Genomic_DNA"/>
</dbReference>
<dbReference type="AlphaFoldDB" id="A0A940DLE4"/>
<evidence type="ECO:0000256" key="8">
    <source>
        <dbReference type="ARBA" id="ARBA00023098"/>
    </source>
</evidence>
<evidence type="ECO:0000256" key="6">
    <source>
        <dbReference type="ARBA" id="ARBA00022676"/>
    </source>
</evidence>
<evidence type="ECO:0000256" key="1">
    <source>
        <dbReference type="ARBA" id="ARBA00002056"/>
    </source>
</evidence>
<keyword evidence="5" id="KW-0441">Lipid A biosynthesis</keyword>
<dbReference type="GO" id="GO:0005543">
    <property type="term" value="F:phospholipid binding"/>
    <property type="evidence" value="ECO:0007669"/>
    <property type="project" value="TreeGrafter"/>
</dbReference>
<dbReference type="GO" id="GO:0009245">
    <property type="term" value="P:lipid A biosynthetic process"/>
    <property type="evidence" value="ECO:0007669"/>
    <property type="project" value="UniProtKB-KW"/>
</dbReference>
<dbReference type="GO" id="GO:0008915">
    <property type="term" value="F:lipid-A-disaccharide synthase activity"/>
    <property type="evidence" value="ECO:0007669"/>
    <property type="project" value="UniProtKB-EC"/>
</dbReference>
<sequence length="287" mass="32224">MRYFIIAGEASGDAHASRLMSALKREDAEASFMFLGGDRMAAEGGVMVRHYRDMAFMGIVNVLLNAGKVMENIRLCRKAIEGFRPDAVILVDYPGFNLRMARWVKKRMPGTAVYYYIAPKLWAWKSWRIGTIRRYVDRMFTIFPFETEYFSRKGYEVTYVGNPTADAVGRFIAQYHEGEFRRRHGLGERPIVALLPGSRRQEIKGCLRKMLRMAEEFPDRTFVIAGAPGVERGFYTAIAGDGITVVTGETYALLRTAEAAIVNSGTASLETALLDCPQAVVYHVFGG</sequence>
<dbReference type="PANTHER" id="PTHR30372">
    <property type="entry name" value="LIPID-A-DISACCHARIDE SYNTHASE"/>
    <property type="match status" value="1"/>
</dbReference>
<gene>
    <name evidence="10" type="ORF">IAC51_08630</name>
</gene>
<keyword evidence="7" id="KW-0808">Transferase</keyword>
<evidence type="ECO:0000256" key="9">
    <source>
        <dbReference type="ARBA" id="ARBA00048975"/>
    </source>
</evidence>
<feature type="non-terminal residue" evidence="10">
    <location>
        <position position="287"/>
    </location>
</feature>
<organism evidence="10 11">
    <name type="scientific">Candidatus Aphodosoma intestinipullorum</name>
    <dbReference type="NCBI Taxonomy" id="2840674"/>
    <lineage>
        <taxon>Bacteria</taxon>
        <taxon>Pseudomonadati</taxon>
        <taxon>Bacteroidota</taxon>
        <taxon>Bacteroidia</taxon>
        <taxon>Bacteroidales</taxon>
        <taxon>Candidatus Aphodosoma</taxon>
    </lineage>
</organism>
<dbReference type="InterPro" id="IPR003835">
    <property type="entry name" value="Glyco_trans_19"/>
</dbReference>
<reference evidence="10" key="2">
    <citation type="journal article" date="2021" name="PeerJ">
        <title>Extensive microbial diversity within the chicken gut microbiome revealed by metagenomics and culture.</title>
        <authorList>
            <person name="Gilroy R."/>
            <person name="Ravi A."/>
            <person name="Getino M."/>
            <person name="Pursley I."/>
            <person name="Horton D.L."/>
            <person name="Alikhan N.F."/>
            <person name="Baker D."/>
            <person name="Gharbi K."/>
            <person name="Hall N."/>
            <person name="Watson M."/>
            <person name="Adriaenssens E.M."/>
            <person name="Foster-Nyarko E."/>
            <person name="Jarju S."/>
            <person name="Secka A."/>
            <person name="Antonio M."/>
            <person name="Oren A."/>
            <person name="Chaudhuri R.R."/>
            <person name="La Ragione R."/>
            <person name="Hildebrand F."/>
            <person name="Pallen M.J."/>
        </authorList>
    </citation>
    <scope>NUCLEOTIDE SEQUENCE</scope>
    <source>
        <strain evidence="10">3924</strain>
    </source>
</reference>
<comment type="catalytic activity">
    <reaction evidence="9">
        <text>a lipid X + a UDP-2-N,3-O-bis[(3R)-3-hydroxyacyl]-alpha-D-glucosamine = a lipid A disaccharide + UDP + H(+)</text>
        <dbReference type="Rhea" id="RHEA:67828"/>
        <dbReference type="ChEBI" id="CHEBI:15378"/>
        <dbReference type="ChEBI" id="CHEBI:58223"/>
        <dbReference type="ChEBI" id="CHEBI:137748"/>
        <dbReference type="ChEBI" id="CHEBI:176338"/>
        <dbReference type="ChEBI" id="CHEBI:176343"/>
        <dbReference type="EC" id="2.4.1.182"/>
    </reaction>
</comment>
<keyword evidence="8" id="KW-0443">Lipid metabolism</keyword>
<dbReference type="EC" id="2.4.1.182" evidence="2"/>
<proteinExistence type="predicted"/>
<dbReference type="SUPFAM" id="SSF53756">
    <property type="entry name" value="UDP-Glycosyltransferase/glycogen phosphorylase"/>
    <property type="match status" value="1"/>
</dbReference>
<dbReference type="GO" id="GO:0016020">
    <property type="term" value="C:membrane"/>
    <property type="evidence" value="ECO:0007669"/>
    <property type="project" value="GOC"/>
</dbReference>
<comment type="caution">
    <text evidence="10">The sequence shown here is derived from an EMBL/GenBank/DDBJ whole genome shotgun (WGS) entry which is preliminary data.</text>
</comment>
<keyword evidence="6" id="KW-0328">Glycosyltransferase</keyword>
<evidence type="ECO:0000313" key="10">
    <source>
        <dbReference type="EMBL" id="MBO8440696.1"/>
    </source>
</evidence>
<dbReference type="Pfam" id="PF02684">
    <property type="entry name" value="LpxB"/>
    <property type="match status" value="1"/>
</dbReference>
<reference evidence="10" key="1">
    <citation type="submission" date="2020-10" db="EMBL/GenBank/DDBJ databases">
        <authorList>
            <person name="Gilroy R."/>
        </authorList>
    </citation>
    <scope>NUCLEOTIDE SEQUENCE</scope>
    <source>
        <strain evidence="10">3924</strain>
    </source>
</reference>
<evidence type="ECO:0000256" key="5">
    <source>
        <dbReference type="ARBA" id="ARBA00022556"/>
    </source>
</evidence>
<evidence type="ECO:0000256" key="4">
    <source>
        <dbReference type="ARBA" id="ARBA00022516"/>
    </source>
</evidence>
<accession>A0A940DLE4</accession>
<dbReference type="PANTHER" id="PTHR30372:SF4">
    <property type="entry name" value="LIPID-A-DISACCHARIDE SYNTHASE, MITOCHONDRIAL-RELATED"/>
    <property type="match status" value="1"/>
</dbReference>
<evidence type="ECO:0000256" key="7">
    <source>
        <dbReference type="ARBA" id="ARBA00022679"/>
    </source>
</evidence>
<comment type="function">
    <text evidence="1">Condensation of UDP-2,3-diacylglucosamine and 2,3-diacylglucosamine-1-phosphate to form lipid A disaccharide, a precursor of lipid A, a phosphorylated glycolipid that anchors the lipopolysaccharide to the outer membrane of the cell.</text>
</comment>
<evidence type="ECO:0000313" key="11">
    <source>
        <dbReference type="Proteomes" id="UP000712007"/>
    </source>
</evidence>
<name>A0A940DLE4_9BACT</name>
<protein>
    <recommendedName>
        <fullName evidence="3">Lipid-A-disaccharide synthase</fullName>
        <ecNumber evidence="2">2.4.1.182</ecNumber>
    </recommendedName>
</protein>